<name>A0A1H4A9Y0_9BURK</name>
<evidence type="ECO:0000313" key="3">
    <source>
        <dbReference type="EMBL" id="SEA32746.1"/>
    </source>
</evidence>
<keyword evidence="4" id="KW-1185">Reference proteome</keyword>
<dbReference type="RefSeq" id="WP_090529959.1">
    <property type="nucleotide sequence ID" value="NZ_FNRQ01000001.1"/>
</dbReference>
<feature type="domain" description="Bacterial virulence" evidence="2">
    <location>
        <begin position="65"/>
        <end position="129"/>
    </location>
</feature>
<feature type="chain" id="PRO_5011759663" evidence="1">
    <location>
        <begin position="19"/>
        <end position="465"/>
    </location>
</feature>
<dbReference type="Proteomes" id="UP000198638">
    <property type="component" value="Unassembled WGS sequence"/>
</dbReference>
<evidence type="ECO:0000313" key="4">
    <source>
        <dbReference type="Proteomes" id="UP000198638"/>
    </source>
</evidence>
<evidence type="ECO:0000256" key="1">
    <source>
        <dbReference type="SAM" id="SignalP"/>
    </source>
</evidence>
<dbReference type="InterPro" id="IPR011225">
    <property type="entry name" value="IV_sec_VirJ"/>
</dbReference>
<dbReference type="SUPFAM" id="SSF53474">
    <property type="entry name" value="alpha/beta-Hydrolases"/>
    <property type="match status" value="2"/>
</dbReference>
<proteinExistence type="predicted"/>
<accession>A0A1H4A9Y0</accession>
<dbReference type="AlphaFoldDB" id="A0A1H4A9Y0"/>
<dbReference type="InterPro" id="IPR010333">
    <property type="entry name" value="VirJ"/>
</dbReference>
<protein>
    <submittedName>
        <fullName evidence="3">Type IV secretory pathway, VirJ component</fullName>
    </submittedName>
</protein>
<dbReference type="OrthoDB" id="641022at2"/>
<keyword evidence="1" id="KW-0732">Signal</keyword>
<reference evidence="4" key="1">
    <citation type="submission" date="2016-10" db="EMBL/GenBank/DDBJ databases">
        <authorList>
            <person name="Varghese N."/>
            <person name="Submissions S."/>
        </authorList>
    </citation>
    <scope>NUCLEOTIDE SEQUENCE [LARGE SCALE GENOMIC DNA]</scope>
    <source>
        <strain evidence="4">LMG 24000</strain>
    </source>
</reference>
<dbReference type="STRING" id="83784.SAMN05192564_1011092"/>
<dbReference type="EMBL" id="FNRQ01000001">
    <property type="protein sequence ID" value="SEA32746.1"/>
    <property type="molecule type" value="Genomic_DNA"/>
</dbReference>
<dbReference type="Gene3D" id="3.40.50.1820">
    <property type="entry name" value="alpha/beta hydrolase"/>
    <property type="match status" value="1"/>
</dbReference>
<evidence type="ECO:0000259" key="2">
    <source>
        <dbReference type="Pfam" id="PF06057"/>
    </source>
</evidence>
<feature type="signal peptide" evidence="1">
    <location>
        <begin position="1"/>
        <end position="18"/>
    </location>
</feature>
<sequence>MKLLSITLALGLSSGLFAAVSSDAAAANAPAAPAARTVAAPVTTVSGGRFGNVTVTRPAGAMRGFVVLFSRAGGWRASDQQAADALAKDGAMVVGVDTSRYVASAAPQPETCHNLVGDVENISHQLQREAQLSHYFLPVVAGTGEGGTLATRMISTAPSNTLSGAASVDPDAKLDARFNPCPADPTISRGNGLPGFVEVAATTTAAVDAPAPIGGKPVPVRRLAANTSTADAMVALVTPHLHVHEAGEQDVSDLPLIELPAAHPTDMLAIVISGDGGWRDLDKTIAEALQKKNISVVGVDSLRYFWSTKSPEQTSHDLARIMETYGARWHTRHVALIGYSFGADVMPFAYNRLPEPLRAKVSQMALLGFAHDADFQIRVTGWLGMPASSEALPAMPEVVKVPPAIVQCIYGEDETDTLCPALVKTGASVIRTPGGHHFGHDYNHLADTILDSWRKQIAATKESAL</sequence>
<dbReference type="PIRSF" id="PIRSF029063">
    <property type="entry name" value="IV_sec_VirJ"/>
    <property type="match status" value="1"/>
</dbReference>
<organism evidence="3 4">
    <name type="scientific">Paraburkholderia sartisoli</name>
    <dbReference type="NCBI Taxonomy" id="83784"/>
    <lineage>
        <taxon>Bacteria</taxon>
        <taxon>Pseudomonadati</taxon>
        <taxon>Pseudomonadota</taxon>
        <taxon>Betaproteobacteria</taxon>
        <taxon>Burkholderiales</taxon>
        <taxon>Burkholderiaceae</taxon>
        <taxon>Paraburkholderia</taxon>
    </lineage>
</organism>
<gene>
    <name evidence="3" type="ORF">SAMN05192564_1011092</name>
</gene>
<dbReference type="InterPro" id="IPR029058">
    <property type="entry name" value="AB_hydrolase_fold"/>
</dbReference>
<dbReference type="Pfam" id="PF06057">
    <property type="entry name" value="VirJ"/>
    <property type="match status" value="2"/>
</dbReference>
<feature type="domain" description="Bacterial virulence" evidence="2">
    <location>
        <begin position="266"/>
        <end position="455"/>
    </location>
</feature>